<keyword evidence="1" id="KW-1133">Transmembrane helix</keyword>
<dbReference type="EMBL" id="ATAX01000028">
    <property type="protein sequence ID" value="EWM53111.1"/>
    <property type="molecule type" value="Genomic_DNA"/>
</dbReference>
<dbReference type="Proteomes" id="UP000019365">
    <property type="component" value="Unassembled WGS sequence"/>
</dbReference>
<comment type="caution">
    <text evidence="2">The sequence shown here is derived from an EMBL/GenBank/DDBJ whole genome shotgun (WGS) entry which is preliminary data.</text>
</comment>
<reference evidence="2 3" key="1">
    <citation type="journal article" date="2014" name="PLoS ONE">
        <title>Rumen cellulosomics: divergent fiber-degrading strategies revealed by comparative genome-wide analysis of six ruminococcal strains.</title>
        <authorList>
            <person name="Dassa B."/>
            <person name="Borovok I."/>
            <person name="Ruimy-Israeli V."/>
            <person name="Lamed R."/>
            <person name="Flint H.J."/>
            <person name="Duncan S.H."/>
            <person name="Henrissat B."/>
            <person name="Coutinho P."/>
            <person name="Morrison M."/>
            <person name="Mosoni P."/>
            <person name="Yeoman C.J."/>
            <person name="White B.A."/>
            <person name="Bayer E.A."/>
        </authorList>
    </citation>
    <scope>NUCLEOTIDE SEQUENCE [LARGE SCALE GENOMIC DNA]</scope>
    <source>
        <strain evidence="2 3">007c</strain>
    </source>
</reference>
<accession>W7UDF3</accession>
<protein>
    <submittedName>
        <fullName evidence="2">Uncharacterized protein</fullName>
    </submittedName>
</protein>
<keyword evidence="1" id="KW-0472">Membrane</keyword>
<organism evidence="2 3">
    <name type="scientific">Ruminococcus flavefaciens 007c</name>
    <dbReference type="NCBI Taxonomy" id="1341157"/>
    <lineage>
        <taxon>Bacteria</taxon>
        <taxon>Bacillati</taxon>
        <taxon>Bacillota</taxon>
        <taxon>Clostridia</taxon>
        <taxon>Eubacteriales</taxon>
        <taxon>Oscillospiraceae</taxon>
        <taxon>Ruminococcus</taxon>
    </lineage>
</organism>
<evidence type="ECO:0000313" key="3">
    <source>
        <dbReference type="Proteomes" id="UP000019365"/>
    </source>
</evidence>
<gene>
    <name evidence="2" type="ORF">RF007C_15985</name>
</gene>
<dbReference type="PATRIC" id="fig|1341157.4.peg.2597"/>
<dbReference type="AlphaFoldDB" id="W7UDF3"/>
<keyword evidence="1" id="KW-0812">Transmembrane</keyword>
<sequence>MKRFIRIAIFIPTLILTASIGIFTALYFFYPSHTLRVGGLIAFADSNLIIRMSDDDFFELAKGRSYDELVSELGKPSGTVGSGIVRYYWRIGENKYGVVTYCGSKTVGIPEIWTGEQSKIKIEF</sequence>
<dbReference type="eggNOG" id="ENOG503264X">
    <property type="taxonomic scope" value="Bacteria"/>
</dbReference>
<feature type="transmembrane region" description="Helical" evidence="1">
    <location>
        <begin position="7"/>
        <end position="30"/>
    </location>
</feature>
<evidence type="ECO:0000313" key="2">
    <source>
        <dbReference type="EMBL" id="EWM53111.1"/>
    </source>
</evidence>
<evidence type="ECO:0000256" key="1">
    <source>
        <dbReference type="SAM" id="Phobius"/>
    </source>
</evidence>
<proteinExistence type="predicted"/>
<keyword evidence="3" id="KW-1185">Reference proteome</keyword>
<name>W7UDF3_RUMFL</name>